<organism evidence="4 5">
    <name type="scientific">Brachybacterium epidermidis</name>
    <dbReference type="NCBI Taxonomy" id="2781983"/>
    <lineage>
        <taxon>Bacteria</taxon>
        <taxon>Bacillati</taxon>
        <taxon>Actinomycetota</taxon>
        <taxon>Actinomycetes</taxon>
        <taxon>Micrococcales</taxon>
        <taxon>Dermabacteraceae</taxon>
        <taxon>Brachybacterium</taxon>
    </lineage>
</organism>
<evidence type="ECO:0000259" key="3">
    <source>
        <dbReference type="PROSITE" id="PS51186"/>
    </source>
</evidence>
<keyword evidence="5" id="KW-1185">Reference proteome</keyword>
<dbReference type="InterPro" id="IPR000182">
    <property type="entry name" value="GNAT_dom"/>
</dbReference>
<name>A0ABR9VX52_9MICO</name>
<reference evidence="4 5" key="1">
    <citation type="submission" date="2020-10" db="EMBL/GenBank/DDBJ databases">
        <title>Draft genome and description of Brachybacterium epidermidis sp nov.</title>
        <authorList>
            <person name="Boxberger M."/>
            <person name="La Scola B."/>
        </authorList>
    </citation>
    <scope>NUCLEOTIDE SEQUENCE [LARGE SCALE GENOMIC DNA]</scope>
    <source>
        <strain evidence="4 5">Marseille-Q2903</strain>
    </source>
</reference>
<keyword evidence="2" id="KW-0012">Acyltransferase</keyword>
<evidence type="ECO:0000313" key="4">
    <source>
        <dbReference type="EMBL" id="MBE9402773.1"/>
    </source>
</evidence>
<dbReference type="InterPro" id="IPR050832">
    <property type="entry name" value="Bact_Acetyltransf"/>
</dbReference>
<dbReference type="PROSITE" id="PS51186">
    <property type="entry name" value="GNAT"/>
    <property type="match status" value="1"/>
</dbReference>
<dbReference type="InterPro" id="IPR016181">
    <property type="entry name" value="Acyl_CoA_acyltransferase"/>
</dbReference>
<dbReference type="EMBL" id="JADEYR010000001">
    <property type="protein sequence ID" value="MBE9402773.1"/>
    <property type="molecule type" value="Genomic_DNA"/>
</dbReference>
<accession>A0ABR9VX52</accession>
<dbReference type="Pfam" id="PF00583">
    <property type="entry name" value="Acetyltransf_1"/>
    <property type="match status" value="1"/>
</dbReference>
<proteinExistence type="predicted"/>
<comment type="caution">
    <text evidence="4">The sequence shown here is derived from an EMBL/GenBank/DDBJ whole genome shotgun (WGS) entry which is preliminary data.</text>
</comment>
<evidence type="ECO:0000313" key="5">
    <source>
        <dbReference type="Proteomes" id="UP000644727"/>
    </source>
</evidence>
<dbReference type="RefSeq" id="WP_193864486.1">
    <property type="nucleotide sequence ID" value="NZ_JADEYR010000001.1"/>
</dbReference>
<protein>
    <submittedName>
        <fullName evidence="4">GNAT family N-acetyltransferase</fullName>
    </submittedName>
</protein>
<dbReference type="PANTHER" id="PTHR43877">
    <property type="entry name" value="AMINOALKYLPHOSPHONATE N-ACETYLTRANSFERASE-RELATED-RELATED"/>
    <property type="match status" value="1"/>
</dbReference>
<evidence type="ECO:0000256" key="1">
    <source>
        <dbReference type="ARBA" id="ARBA00022679"/>
    </source>
</evidence>
<dbReference type="CDD" id="cd04301">
    <property type="entry name" value="NAT_SF"/>
    <property type="match status" value="1"/>
</dbReference>
<feature type="domain" description="N-acetyltransferase" evidence="3">
    <location>
        <begin position="5"/>
        <end position="153"/>
    </location>
</feature>
<dbReference type="SUPFAM" id="SSF55729">
    <property type="entry name" value="Acyl-CoA N-acyltransferases (Nat)"/>
    <property type="match status" value="1"/>
</dbReference>
<gene>
    <name evidence="4" type="ORF">IOE58_00640</name>
</gene>
<sequence>MPEQITLRQATLEDVEAIAFAELELFPGEAWTVFQLAEEIEHPDRRYVVAEEPGRAGELLGYAGVMLAGDTADLHTIGSLQEHRGIGQALLGWCEQAARAGGAERILLEVREDNGRARAFYRRAGYQEIGRRRGYYRIRGRSIDALVMQRELS</sequence>
<dbReference type="Gene3D" id="3.40.630.30">
    <property type="match status" value="1"/>
</dbReference>
<dbReference type="Proteomes" id="UP000644727">
    <property type="component" value="Unassembled WGS sequence"/>
</dbReference>
<keyword evidence="1" id="KW-0808">Transferase</keyword>
<evidence type="ECO:0000256" key="2">
    <source>
        <dbReference type="ARBA" id="ARBA00023315"/>
    </source>
</evidence>